<evidence type="ECO:0000313" key="3">
    <source>
        <dbReference type="Proteomes" id="UP000184428"/>
    </source>
</evidence>
<dbReference type="RefSeq" id="WP_072920917.1">
    <property type="nucleotide sequence ID" value="NZ_FRDM01000047.1"/>
</dbReference>
<dbReference type="AlphaFoldDB" id="A0A1M7V012"/>
<feature type="compositionally biased region" description="Low complexity" evidence="1">
    <location>
        <begin position="321"/>
        <end position="338"/>
    </location>
</feature>
<feature type="compositionally biased region" description="Low complexity" evidence="1">
    <location>
        <begin position="349"/>
        <end position="362"/>
    </location>
</feature>
<dbReference type="EMBL" id="FRDM01000047">
    <property type="protein sequence ID" value="SHN88516.1"/>
    <property type="molecule type" value="Genomic_DNA"/>
</dbReference>
<feature type="region of interest" description="Disordered" evidence="1">
    <location>
        <begin position="321"/>
        <end position="362"/>
    </location>
</feature>
<reference evidence="2 3" key="1">
    <citation type="submission" date="2016-12" db="EMBL/GenBank/DDBJ databases">
        <authorList>
            <person name="Song W.-J."/>
            <person name="Kurnit D.M."/>
        </authorList>
    </citation>
    <scope>NUCLEOTIDE SEQUENCE [LARGE SCALE GENOMIC DNA]</scope>
    <source>
        <strain evidence="2 3">DSM 43162</strain>
    </source>
</reference>
<dbReference type="Proteomes" id="UP000184428">
    <property type="component" value="Unassembled WGS sequence"/>
</dbReference>
<proteinExistence type="predicted"/>
<accession>A0A1M7V012</accession>
<evidence type="ECO:0000256" key="1">
    <source>
        <dbReference type="SAM" id="MobiDB-lite"/>
    </source>
</evidence>
<sequence length="617" mass="66008">MSVPDLSIPVVADALAAFGGEATSRSAEINFDVPLPGSYSWQRIVPLELDADVFLDGASKAGVSMLDQEIVQGEQGRLTGIDASRLAAFYRRTLPATARPSLRHVAQVGGDVAPLLTRAAQTQALEADGLDLLSRRAVVAEPDDVMIERQRIDSYIDRLAAMSSEAPATQRAATTMITLPMSGIGNSIHPVLVDPVARPTPTIALVEVWELRSFLGDYGLGRTLQTFSLLPGERTTITVETWRNEAATREDATSIFDSSDTAAQTRFTDSLSNQSGTASQDQGGWAASISTSVSAGANLFGIVSGSASLSAGFAANHQEASQQFSNSASESASEHASQVNNSRRQSVESTSSTTSAQGTATTTVREISNTNLRRVLNFVFRELDQEFETYVVLRDIKVAFYNGNPGSAEIVPLAGLGSLLRQYVDPSQAETVARAVLSLSAQRFDANADLVTTMEVGTNPNGIQYDWQPVELNADGSLQFRGDVLSSDVRWRFPQGSLSKDDENGHTVKGVIMNRSTIVLRTDNLVVEGLLGQADTLDPYAAALQALDLQDRNVQTEVRQTTARHDNDALDLVAAQPAPDRIDAWQKLFPEDPEIQVVPAAAVTIPAANSNDGSLSS</sequence>
<name>A0A1M7V012_9ACTN</name>
<dbReference type="OrthoDB" id="8477333at2"/>
<protein>
    <submittedName>
        <fullName evidence="2">Uncharacterized protein</fullName>
    </submittedName>
</protein>
<gene>
    <name evidence="2" type="ORF">SAMN05660350_04549</name>
</gene>
<organism evidence="2 3">
    <name type="scientific">Geodermatophilus obscurus</name>
    <dbReference type="NCBI Taxonomy" id="1861"/>
    <lineage>
        <taxon>Bacteria</taxon>
        <taxon>Bacillati</taxon>
        <taxon>Actinomycetota</taxon>
        <taxon>Actinomycetes</taxon>
        <taxon>Geodermatophilales</taxon>
        <taxon>Geodermatophilaceae</taxon>
        <taxon>Geodermatophilus</taxon>
    </lineage>
</organism>
<feature type="compositionally biased region" description="Polar residues" evidence="1">
    <location>
        <begin position="339"/>
        <end position="348"/>
    </location>
</feature>
<evidence type="ECO:0000313" key="2">
    <source>
        <dbReference type="EMBL" id="SHN88516.1"/>
    </source>
</evidence>